<gene>
    <name evidence="1" type="ORF">HZY91_10665</name>
</gene>
<sequence>MELGPIIEHIRQQKNLKINDLIEGIISRTTYYRFVNNQSRISTITFMQIINRMNLHLDDLLDYITPDIDLEKVEDSFFVITYGTSCLKAYSVEELQNERKRFINMANSDPYYLHIRWLITFRLIEMGQEELSEETFIEIKAYLNNTPEWYFYEFYLVKNIIKYLDLSFLLSTYERVKKYLKIYQFDVKFFCLFDLIAEIYFFCICRGYPINLEEFEVLINEQTRTYTLLKYRILLKFYRILSSIDDIKTKGATIQLQIEDCYFLGLETLGDEMKKKFAEYCQFQ</sequence>
<dbReference type="InterPro" id="IPR010982">
    <property type="entry name" value="Lambda_DNA-bd_dom_sf"/>
</dbReference>
<protein>
    <submittedName>
        <fullName evidence="1">Helix-turn-helix transcriptional regulator</fullName>
    </submittedName>
</protein>
<accession>A0ABS0LT35</accession>
<keyword evidence="2" id="KW-1185">Reference proteome</keyword>
<reference evidence="1 2" key="1">
    <citation type="submission" date="2020-07" db="EMBL/GenBank/DDBJ databases">
        <title>Facklamia lactis sp. nov., isolated from raw milk.</title>
        <authorList>
            <person name="Doll E.V."/>
            <person name="Huptas C."/>
            <person name="Staib L."/>
            <person name="Wenning M."/>
            <person name="Scherer S."/>
        </authorList>
    </citation>
    <scope>NUCLEOTIDE SEQUENCE [LARGE SCALE GENOMIC DNA]</scope>
    <source>
        <strain evidence="1 2">DSM 111018</strain>
    </source>
</reference>
<comment type="caution">
    <text evidence="1">The sequence shown here is derived from an EMBL/GenBank/DDBJ whole genome shotgun (WGS) entry which is preliminary data.</text>
</comment>
<dbReference type="RefSeq" id="WP_197116251.1">
    <property type="nucleotide sequence ID" value="NZ_JACBXQ010000007.1"/>
</dbReference>
<proteinExistence type="predicted"/>
<dbReference type="Proteomes" id="UP000721415">
    <property type="component" value="Unassembled WGS sequence"/>
</dbReference>
<dbReference type="InterPro" id="IPR053163">
    <property type="entry name" value="HTH-type_regulator_Rgg"/>
</dbReference>
<dbReference type="PANTHER" id="PTHR37038">
    <property type="entry name" value="TRANSCRIPTIONAL REGULATOR-RELATED"/>
    <property type="match status" value="1"/>
</dbReference>
<dbReference type="SUPFAM" id="SSF47413">
    <property type="entry name" value="lambda repressor-like DNA-binding domains"/>
    <property type="match status" value="1"/>
</dbReference>
<name>A0ABS0LT35_9LACT</name>
<dbReference type="EMBL" id="JACBXQ010000007">
    <property type="protein sequence ID" value="MBG9987328.1"/>
    <property type="molecule type" value="Genomic_DNA"/>
</dbReference>
<evidence type="ECO:0000313" key="2">
    <source>
        <dbReference type="Proteomes" id="UP000721415"/>
    </source>
</evidence>
<dbReference type="Gene3D" id="1.10.260.40">
    <property type="entry name" value="lambda repressor-like DNA-binding domains"/>
    <property type="match status" value="1"/>
</dbReference>
<evidence type="ECO:0000313" key="1">
    <source>
        <dbReference type="EMBL" id="MBG9987328.1"/>
    </source>
</evidence>
<organism evidence="1 2">
    <name type="scientific">Facklamia lactis</name>
    <dbReference type="NCBI Taxonomy" id="2749967"/>
    <lineage>
        <taxon>Bacteria</taxon>
        <taxon>Bacillati</taxon>
        <taxon>Bacillota</taxon>
        <taxon>Bacilli</taxon>
        <taxon>Lactobacillales</taxon>
        <taxon>Aerococcaceae</taxon>
        <taxon>Facklamia</taxon>
    </lineage>
</organism>